<evidence type="ECO:0000313" key="10">
    <source>
        <dbReference type="EMBL" id="EHO71927.1"/>
    </source>
</evidence>
<dbReference type="EC" id="5.3.1.9" evidence="8"/>
<dbReference type="AlphaFoldDB" id="H1HLJ9"/>
<dbReference type="GO" id="GO:0048029">
    <property type="term" value="F:monosaccharide binding"/>
    <property type="evidence" value="ECO:0007669"/>
    <property type="project" value="TreeGrafter"/>
</dbReference>
<gene>
    <name evidence="8" type="primary">pgi</name>
    <name evidence="10" type="ORF">HMPREF9944_01043</name>
</gene>
<dbReference type="PROSITE" id="PS51463">
    <property type="entry name" value="P_GLUCOSE_ISOMERASE_3"/>
    <property type="match status" value="1"/>
</dbReference>
<dbReference type="EMBL" id="AGEK01000019">
    <property type="protein sequence ID" value="EHO71927.1"/>
    <property type="molecule type" value="Genomic_DNA"/>
</dbReference>
<evidence type="ECO:0000256" key="7">
    <source>
        <dbReference type="ARBA" id="ARBA00029321"/>
    </source>
</evidence>
<dbReference type="FunFam" id="3.40.50.10490:FF:000016">
    <property type="entry name" value="Glucose-6-phosphate isomerase"/>
    <property type="match status" value="1"/>
</dbReference>
<keyword evidence="3 8" id="KW-0312">Gluconeogenesis</keyword>
<dbReference type="NCBIfam" id="NF010697">
    <property type="entry name" value="PRK14097.1"/>
    <property type="match status" value="1"/>
</dbReference>
<accession>H1HLJ9</accession>
<feature type="active site" description="Proton donor" evidence="8">
    <location>
        <position position="289"/>
    </location>
</feature>
<keyword evidence="5 8" id="KW-0324">Glycolysis</keyword>
<comment type="caution">
    <text evidence="10">The sequence shown here is derived from an EMBL/GenBank/DDBJ whole genome shotgun (WGS) entry which is preliminary data.</text>
</comment>
<evidence type="ECO:0000256" key="2">
    <source>
        <dbReference type="ARBA" id="ARBA00006604"/>
    </source>
</evidence>
<dbReference type="PROSITE" id="PS00174">
    <property type="entry name" value="P_GLUCOSE_ISOMERASE_2"/>
    <property type="match status" value="1"/>
</dbReference>
<dbReference type="UniPathway" id="UPA00109">
    <property type="reaction ID" value="UER00181"/>
</dbReference>
<dbReference type="OrthoDB" id="140919at2"/>
<dbReference type="Pfam" id="PF00342">
    <property type="entry name" value="PGI"/>
    <property type="match status" value="1"/>
</dbReference>
<comment type="similarity">
    <text evidence="2 8 9">Belongs to the GPI family.</text>
</comment>
<dbReference type="PANTHER" id="PTHR11469:SF1">
    <property type="entry name" value="GLUCOSE-6-PHOSPHATE ISOMERASE"/>
    <property type="match status" value="1"/>
</dbReference>
<dbReference type="HOGENOM" id="CLU_037303_0_1_10"/>
<protein>
    <recommendedName>
        <fullName evidence="8">Glucose-6-phosphate isomerase</fullName>
        <shortName evidence="8">GPI</shortName>
        <ecNumber evidence="8">5.3.1.9</ecNumber>
    </recommendedName>
    <alternativeName>
        <fullName evidence="8">Phosphoglucose isomerase</fullName>
        <shortName evidence="8">PGI</shortName>
    </alternativeName>
    <alternativeName>
        <fullName evidence="8">Phosphohexose isomerase</fullName>
        <shortName evidence="8">PHI</shortName>
    </alternativeName>
</protein>
<evidence type="ECO:0000313" key="11">
    <source>
        <dbReference type="Proteomes" id="UP000003167"/>
    </source>
</evidence>
<dbReference type="HAMAP" id="MF_00473">
    <property type="entry name" value="G6P_isomerase"/>
    <property type="match status" value="1"/>
</dbReference>
<dbReference type="PANTHER" id="PTHR11469">
    <property type="entry name" value="GLUCOSE-6-PHOSPHATE ISOMERASE"/>
    <property type="match status" value="1"/>
</dbReference>
<evidence type="ECO:0000256" key="3">
    <source>
        <dbReference type="ARBA" id="ARBA00022432"/>
    </source>
</evidence>
<dbReference type="FunFam" id="3.40.50.10490:FF:000015">
    <property type="entry name" value="Glucose-6-phosphate isomerase"/>
    <property type="match status" value="1"/>
</dbReference>
<comment type="subcellular location">
    <subcellularLocation>
        <location evidence="8">Cytoplasm</location>
    </subcellularLocation>
</comment>
<dbReference type="GO" id="GO:0051156">
    <property type="term" value="P:glucose 6-phosphate metabolic process"/>
    <property type="evidence" value="ECO:0007669"/>
    <property type="project" value="TreeGrafter"/>
</dbReference>
<comment type="function">
    <text evidence="8">Catalyzes the reversible isomerization of glucose-6-phosphate to fructose-6-phosphate.</text>
</comment>
<dbReference type="Gene3D" id="3.40.50.10490">
    <property type="entry name" value="Glucose-6-phosphate isomerase like protein, domain 1"/>
    <property type="match status" value="2"/>
</dbReference>
<dbReference type="GO" id="GO:0005829">
    <property type="term" value="C:cytosol"/>
    <property type="evidence" value="ECO:0007669"/>
    <property type="project" value="TreeGrafter"/>
</dbReference>
<keyword evidence="11" id="KW-1185">Reference proteome</keyword>
<dbReference type="RefSeq" id="WP_008564893.1">
    <property type="nucleotide sequence ID" value="NZ_JH594502.1"/>
</dbReference>
<dbReference type="PATRIC" id="fig|999422.3.peg.1071"/>
<dbReference type="InterPro" id="IPR046348">
    <property type="entry name" value="SIS_dom_sf"/>
</dbReference>
<name>H1HLJ9_9BACT</name>
<dbReference type="CDD" id="cd05015">
    <property type="entry name" value="SIS_PGI_1"/>
    <property type="match status" value="1"/>
</dbReference>
<evidence type="ECO:0000256" key="9">
    <source>
        <dbReference type="RuleBase" id="RU000612"/>
    </source>
</evidence>
<dbReference type="GO" id="GO:0006096">
    <property type="term" value="P:glycolytic process"/>
    <property type="evidence" value="ECO:0007669"/>
    <property type="project" value="UniProtKB-UniRule"/>
</dbReference>
<dbReference type="GO" id="GO:0097367">
    <property type="term" value="F:carbohydrate derivative binding"/>
    <property type="evidence" value="ECO:0007669"/>
    <property type="project" value="InterPro"/>
</dbReference>
<feature type="active site" evidence="8">
    <location>
        <position position="424"/>
    </location>
</feature>
<dbReference type="InterPro" id="IPR035476">
    <property type="entry name" value="SIS_PGI_1"/>
</dbReference>
<dbReference type="CDD" id="cd05016">
    <property type="entry name" value="SIS_PGI_2"/>
    <property type="match status" value="1"/>
</dbReference>
<proteinExistence type="inferred from homology"/>
<organism evidence="10 11">
    <name type="scientific">Segatella maculosa OT 289</name>
    <dbReference type="NCBI Taxonomy" id="999422"/>
    <lineage>
        <taxon>Bacteria</taxon>
        <taxon>Pseudomonadati</taxon>
        <taxon>Bacteroidota</taxon>
        <taxon>Bacteroidia</taxon>
        <taxon>Bacteroidales</taxon>
        <taxon>Prevotellaceae</taxon>
        <taxon>Segatella</taxon>
    </lineage>
</organism>
<keyword evidence="6 8" id="KW-0413">Isomerase</keyword>
<dbReference type="InterPro" id="IPR001672">
    <property type="entry name" value="G6P_Isomerase"/>
</dbReference>
<sequence>MKNINLDITKAAQFLKAGTVEAYESRVKAAQEALENGTCPGNDFLGWLHLPSSITPAFLDEIQATADILRAKCEVIVVAGIGGSYLGARAVIEALGNSFAWLLQDKKNPTILFAGNNIGEDYLFELTDYLKDKKFGVINISKSGTTTETALTFRLLKKQCEAQRGKEDARDVIVEVTDAKKGAARICADKEGYKSFIIPDNVGGRFSVLTPVGLLPIACAGFDVKELVGGAQEMERACGMNVPFAENPAAQYAAVRNGLYNAGKKIEIVVNYQPKLHFFAEWWKQLYGESEGKDHKGIFPAACDFTTDLHSMGQWIQEGERSIFETVISVEEPERKLLFPHDEENLDGLNFLEGKRVDDVNKMAELGTRLAHVDGGVPNIRISVPRLNAYYIGQLIYFFEIACGISGNLLQVNPFNQPGVEAYKKNMFALLNKPGYEAESKAIRERL</sequence>
<dbReference type="InterPro" id="IPR018189">
    <property type="entry name" value="Phosphoglucose_isomerase_CS"/>
</dbReference>
<dbReference type="STRING" id="999422.HMPREF9944_01043"/>
<dbReference type="UniPathway" id="UPA00138"/>
<evidence type="ECO:0000256" key="4">
    <source>
        <dbReference type="ARBA" id="ARBA00022490"/>
    </source>
</evidence>
<evidence type="ECO:0000256" key="6">
    <source>
        <dbReference type="ARBA" id="ARBA00023235"/>
    </source>
</evidence>
<dbReference type="InterPro" id="IPR035482">
    <property type="entry name" value="SIS_PGI_2"/>
</dbReference>
<dbReference type="GO" id="GO:0006094">
    <property type="term" value="P:gluconeogenesis"/>
    <property type="evidence" value="ECO:0007669"/>
    <property type="project" value="UniProtKB-UniRule"/>
</dbReference>
<dbReference type="Proteomes" id="UP000003167">
    <property type="component" value="Unassembled WGS sequence"/>
</dbReference>
<dbReference type="PRINTS" id="PR00662">
    <property type="entry name" value="G6PISOMERASE"/>
</dbReference>
<keyword evidence="4 8" id="KW-0963">Cytoplasm</keyword>
<evidence type="ECO:0000256" key="1">
    <source>
        <dbReference type="ARBA" id="ARBA00004926"/>
    </source>
</evidence>
<comment type="catalytic activity">
    <reaction evidence="7 8 9">
        <text>alpha-D-glucose 6-phosphate = beta-D-fructose 6-phosphate</text>
        <dbReference type="Rhea" id="RHEA:11816"/>
        <dbReference type="ChEBI" id="CHEBI:57634"/>
        <dbReference type="ChEBI" id="CHEBI:58225"/>
        <dbReference type="EC" id="5.3.1.9"/>
    </reaction>
</comment>
<dbReference type="SUPFAM" id="SSF53697">
    <property type="entry name" value="SIS domain"/>
    <property type="match status" value="1"/>
</dbReference>
<comment type="pathway">
    <text evidence="8">Carbohydrate biosynthesis; gluconeogenesis.</text>
</comment>
<reference evidence="10 11" key="1">
    <citation type="submission" date="2011-12" db="EMBL/GenBank/DDBJ databases">
        <title>The Genome Sequence of Prevotella maculosa OT 289.</title>
        <authorList>
            <consortium name="The Broad Institute Genome Sequencing Platform"/>
            <person name="Earl A."/>
            <person name="Ward D."/>
            <person name="Feldgarden M."/>
            <person name="Gevers D."/>
            <person name="Izard J."/>
            <person name="Blanton J.M."/>
            <person name="Mathney J."/>
            <person name="Tanner A.C."/>
            <person name="Dewhirst F.E."/>
            <person name="Young S.K."/>
            <person name="Zeng Q."/>
            <person name="Gargeya S."/>
            <person name="Fitzgerald M."/>
            <person name="Haas B."/>
            <person name="Abouelleil A."/>
            <person name="Alvarado L."/>
            <person name="Arachchi H.M."/>
            <person name="Berlin A."/>
            <person name="Chapman S.B."/>
            <person name="Gearin G."/>
            <person name="Goldberg J."/>
            <person name="Griggs A."/>
            <person name="Gujja S."/>
            <person name="Hansen M."/>
            <person name="Heiman D."/>
            <person name="Howarth C."/>
            <person name="Larimer J."/>
            <person name="Lui A."/>
            <person name="MacDonald P.J.P."/>
            <person name="McCowen C."/>
            <person name="Montmayeur A."/>
            <person name="Murphy C."/>
            <person name="Neiman D."/>
            <person name="Pearson M."/>
            <person name="Priest M."/>
            <person name="Roberts A."/>
            <person name="Saif S."/>
            <person name="Shea T."/>
            <person name="Sisk P."/>
            <person name="Stolte C."/>
            <person name="Sykes S."/>
            <person name="Wortman J."/>
            <person name="Nusbaum C."/>
            <person name="Birren B."/>
        </authorList>
    </citation>
    <scope>NUCLEOTIDE SEQUENCE [LARGE SCALE GENOMIC DNA]</scope>
    <source>
        <strain evidence="10 11">OT 289</strain>
    </source>
</reference>
<evidence type="ECO:0000256" key="5">
    <source>
        <dbReference type="ARBA" id="ARBA00023152"/>
    </source>
</evidence>
<dbReference type="PROSITE" id="PS00765">
    <property type="entry name" value="P_GLUCOSE_ISOMERASE_1"/>
    <property type="match status" value="1"/>
</dbReference>
<comment type="pathway">
    <text evidence="1 8 9">Carbohydrate degradation; glycolysis; D-glyceraldehyde 3-phosphate and glycerone phosphate from D-glucose: step 2/4.</text>
</comment>
<dbReference type="GO" id="GO:0004347">
    <property type="term" value="F:glucose-6-phosphate isomerase activity"/>
    <property type="evidence" value="ECO:0007669"/>
    <property type="project" value="UniProtKB-UniRule"/>
</dbReference>
<comment type="caution">
    <text evidence="8">Lacks conserved residue(s) required for the propagation of feature annotation.</text>
</comment>
<evidence type="ECO:0000256" key="8">
    <source>
        <dbReference type="HAMAP-Rule" id="MF_00473"/>
    </source>
</evidence>